<dbReference type="RefSeq" id="WP_006271883.1">
    <property type="nucleotide sequence ID" value="NZ_GL883077.1"/>
</dbReference>
<name>F4QHG6_9CAUL</name>
<evidence type="ECO:0000313" key="2">
    <source>
        <dbReference type="Proteomes" id="UP000006512"/>
    </source>
</evidence>
<accession>F4QHG6</accession>
<protein>
    <recommendedName>
        <fullName evidence="3">Polysaccharide pyruvyl transferase domain-containing protein</fullName>
    </recommendedName>
</protein>
<dbReference type="AlphaFoldDB" id="F4QHG6"/>
<dbReference type="OrthoDB" id="456767at2"/>
<dbReference type="EMBL" id="GL883077">
    <property type="protein sequence ID" value="EGF92703.1"/>
    <property type="molecule type" value="Genomic_DNA"/>
</dbReference>
<organism evidence="1 2">
    <name type="scientific">Asticcacaulis biprosthecium C19</name>
    <dbReference type="NCBI Taxonomy" id="715226"/>
    <lineage>
        <taxon>Bacteria</taxon>
        <taxon>Pseudomonadati</taxon>
        <taxon>Pseudomonadota</taxon>
        <taxon>Alphaproteobacteria</taxon>
        <taxon>Caulobacterales</taxon>
        <taxon>Caulobacteraceae</taxon>
        <taxon>Asticcacaulis</taxon>
    </lineage>
</organism>
<proteinExistence type="predicted"/>
<evidence type="ECO:0000313" key="1">
    <source>
        <dbReference type="EMBL" id="EGF92703.1"/>
    </source>
</evidence>
<dbReference type="eggNOG" id="ENOG5032TPE">
    <property type="taxonomic scope" value="Bacteria"/>
</dbReference>
<keyword evidence="2" id="KW-1185">Reference proteome</keyword>
<evidence type="ECO:0008006" key="3">
    <source>
        <dbReference type="Google" id="ProtNLM"/>
    </source>
</evidence>
<gene>
    <name evidence="1" type="ORF">ABI_11400</name>
</gene>
<dbReference type="STRING" id="715226.ABI_11400"/>
<dbReference type="Proteomes" id="UP000006512">
    <property type="component" value="Unassembled WGS sequence"/>
</dbReference>
<dbReference type="HOGENOM" id="CLU_930279_0_0_5"/>
<sequence>MSYIRVQACNLGNQMFRYMLAVYLGNRLPGFEICGCNMPEWGLVDVIDRPDWQAPFRLPYGHKVDIDGALRGVAPGGGHDGLNIDAFAQRMEYFGHDLDRFRRIFHSDETGTPVGDDEIVVNVRTGDILAGIHPDYYPLPLDVYRHILNVTGLRPVFVGQVEAGNWYTDALRAAFPSGRFVGGQGALADFQTVRHARHKIIAISTFSWLAAWLSKDDAVIHYPVAGFLNPVQRGDVDLLPIDDPRYRLHLFPVHRYTASPEDQAAMTEGIWDIAFGF</sequence>
<reference evidence="2" key="1">
    <citation type="submission" date="2011-03" db="EMBL/GenBank/DDBJ databases">
        <title>Draft genome sequence of Brevundimonas diminuta.</title>
        <authorList>
            <person name="Brown P.J.B."/>
            <person name="Buechlein A."/>
            <person name="Hemmerich C."/>
            <person name="Brun Y.V."/>
        </authorList>
    </citation>
    <scope>NUCLEOTIDE SEQUENCE [LARGE SCALE GENOMIC DNA]</scope>
    <source>
        <strain evidence="2">C19</strain>
    </source>
</reference>